<dbReference type="Proteomes" id="UP000682204">
    <property type="component" value="Chromosome"/>
</dbReference>
<gene>
    <name evidence="1" type="ORF">KIH16_05415</name>
</gene>
<proteinExistence type="predicted"/>
<evidence type="ECO:0000313" key="1">
    <source>
        <dbReference type="EMBL" id="QVL37195.1"/>
    </source>
</evidence>
<organism evidence="1 2">
    <name type="scientific">Aminirod propionatiphilus</name>
    <dbReference type="NCBI Taxonomy" id="3415223"/>
    <lineage>
        <taxon>Bacteria</taxon>
        <taxon>Thermotogati</taxon>
        <taxon>Synergistota</taxon>
        <taxon>Synergistia</taxon>
        <taxon>Synergistales</taxon>
        <taxon>Aminiphilaceae</taxon>
        <taxon>Aminirod</taxon>
    </lineage>
</organism>
<evidence type="ECO:0000313" key="2">
    <source>
        <dbReference type="Proteomes" id="UP000682204"/>
    </source>
</evidence>
<keyword evidence="2" id="KW-1185">Reference proteome</keyword>
<dbReference type="EMBL" id="CP074691">
    <property type="protein sequence ID" value="QVL37195.1"/>
    <property type="molecule type" value="Genomic_DNA"/>
</dbReference>
<sequence length="48" mass="5002">MGDNYIDKHRSVVVEDEDMEGREATVVLTGADGSLVAQIATVIGGGKP</sequence>
<protein>
    <submittedName>
        <fullName evidence="1">Uncharacterized protein</fullName>
    </submittedName>
</protein>
<reference evidence="1" key="1">
    <citation type="submission" date="2021-05" db="EMBL/GenBank/DDBJ databases">
        <title>An isolated secondary fermenter in methanogenic hydrocarbon-degrading communities.</title>
        <authorList>
            <person name="Liu Y.-F."/>
            <person name="Liu Z.-l."/>
        </authorList>
    </citation>
    <scope>NUCLEOTIDE SEQUENCE</scope>
    <source>
        <strain evidence="1">L-13</strain>
    </source>
</reference>
<name>A0ACD1DYK1_9BACT</name>
<accession>A0ACD1DYK1</accession>